<evidence type="ECO:0000256" key="6">
    <source>
        <dbReference type="ARBA" id="ARBA00022825"/>
    </source>
</evidence>
<sequence>MTTSRFIGSCVTAVSLCLVLPGVATADPAAGVGLKDSPGIRMLEEIQTVITELAEQAKPSVVNLFPLQGIGRSRELGSERIPPNTPGSGSGLIVDSEGHIVTNNHVIGDAAEVEVRLSDKTKLIAHVIGKDPDTDLALLKVTADRPLPSARFGDSSTVKVGQWVLAVGNPFGLDRTVTLGVVSGIGRENINLSRYENFIQTDASINPGNSGGPLFNLRGEVIGINTAIINFAQGIGFAIPSNMAKQVIDQLIAKGKVVRGWLGVGIQPLTPELAKKFGVNEGEGVLVNEVFDKDPAAAAGIKPGDIIIRIDGAVVDSPNKLSRLIGALPPGATSKIEVVRDLQHVVLDVPLSERRDAAVVASIPQAKTEMKLGLDVQDLTAGLADKFKLREPKGVLITKVEPSSLAHAEGLREGDLIKEVNRAEVSSVGEFTSALSRVRRGDTVLLRVLRENRAFYVVLKSTE</sequence>
<keyword evidence="2 11" id="KW-0645">Protease</keyword>
<dbReference type="Pfam" id="PF13365">
    <property type="entry name" value="Trypsin_2"/>
    <property type="match status" value="1"/>
</dbReference>
<feature type="signal peptide" evidence="9">
    <location>
        <begin position="1"/>
        <end position="26"/>
    </location>
</feature>
<dbReference type="GO" id="GO:0004252">
    <property type="term" value="F:serine-type endopeptidase activity"/>
    <property type="evidence" value="ECO:0007669"/>
    <property type="project" value="InterPro"/>
</dbReference>
<comment type="similarity">
    <text evidence="1">Belongs to the peptidase S1C family.</text>
</comment>
<feature type="binding site" evidence="8">
    <location>
        <begin position="208"/>
        <end position="210"/>
    </location>
    <ligand>
        <name>substrate</name>
    </ligand>
</feature>
<evidence type="ECO:0000256" key="9">
    <source>
        <dbReference type="SAM" id="SignalP"/>
    </source>
</evidence>
<dbReference type="FunFam" id="2.40.10.10:FF:000001">
    <property type="entry name" value="Periplasmic serine protease DegS"/>
    <property type="match status" value="1"/>
</dbReference>
<dbReference type="CDD" id="cd10839">
    <property type="entry name" value="cpPDZ1_DegP-like"/>
    <property type="match status" value="1"/>
</dbReference>
<dbReference type="STRING" id="42253.NITMOv2_2058"/>
<dbReference type="InterPro" id="IPR001478">
    <property type="entry name" value="PDZ"/>
</dbReference>
<dbReference type="PROSITE" id="PS50106">
    <property type="entry name" value="PDZ"/>
    <property type="match status" value="2"/>
</dbReference>
<keyword evidence="4" id="KW-0677">Repeat</keyword>
<feature type="active site" description="Charge relay system" evidence="7">
    <location>
        <position position="105"/>
    </location>
</feature>
<feature type="domain" description="PDZ" evidence="10">
    <location>
        <begin position="251"/>
        <end position="312"/>
    </location>
</feature>
<feature type="active site" description="Charge relay system" evidence="7">
    <location>
        <position position="210"/>
    </location>
</feature>
<keyword evidence="12" id="KW-1185">Reference proteome</keyword>
<dbReference type="Gene3D" id="2.30.42.10">
    <property type="match status" value="2"/>
</dbReference>
<feature type="binding site" evidence="8">
    <location>
        <position position="135"/>
    </location>
    <ligand>
        <name>substrate</name>
    </ligand>
</feature>
<feature type="active site" description="Charge relay system" evidence="7">
    <location>
        <position position="135"/>
    </location>
</feature>
<keyword evidence="6" id="KW-0720">Serine protease</keyword>
<evidence type="ECO:0000256" key="5">
    <source>
        <dbReference type="ARBA" id="ARBA00022801"/>
    </source>
</evidence>
<dbReference type="NCBIfam" id="TIGR02037">
    <property type="entry name" value="degP_htrA_DO"/>
    <property type="match status" value="1"/>
</dbReference>
<evidence type="ECO:0000256" key="7">
    <source>
        <dbReference type="PIRSR" id="PIRSR611782-1"/>
    </source>
</evidence>
<dbReference type="InterPro" id="IPR009003">
    <property type="entry name" value="Peptidase_S1_PA"/>
</dbReference>
<dbReference type="SUPFAM" id="SSF50494">
    <property type="entry name" value="Trypsin-like serine proteases"/>
    <property type="match status" value="1"/>
</dbReference>
<accession>A0A0K2GC01</accession>
<dbReference type="InterPro" id="IPR001940">
    <property type="entry name" value="Peptidase_S1C"/>
</dbReference>
<feature type="chain" id="PRO_5005476912" evidence="9">
    <location>
        <begin position="27"/>
        <end position="463"/>
    </location>
</feature>
<dbReference type="AlphaFoldDB" id="A0A0K2GC01"/>
<dbReference type="InterPro" id="IPR051201">
    <property type="entry name" value="Chloro_Bact_Ser_Proteases"/>
</dbReference>
<dbReference type="PATRIC" id="fig|42253.5.peg.2030"/>
<dbReference type="Pfam" id="PF13180">
    <property type="entry name" value="PDZ_2"/>
    <property type="match status" value="2"/>
</dbReference>
<reference evidence="11 12" key="1">
    <citation type="journal article" date="2015" name="Proc. Natl. Acad. Sci. U.S.A.">
        <title>Expanded metabolic versatility of ubiquitous nitrite-oxidizing bacteria from the genus Nitrospira.</title>
        <authorList>
            <person name="Koch H."/>
            <person name="Lucker S."/>
            <person name="Albertsen M."/>
            <person name="Kitzinger K."/>
            <person name="Herbold C."/>
            <person name="Spieck E."/>
            <person name="Nielsen P.H."/>
            <person name="Wagner M."/>
            <person name="Daims H."/>
        </authorList>
    </citation>
    <scope>NUCLEOTIDE SEQUENCE [LARGE SCALE GENOMIC DNA]</scope>
    <source>
        <strain evidence="11 12">NSP M-1</strain>
    </source>
</reference>
<dbReference type="OrthoDB" id="9758917at2"/>
<dbReference type="EC" id="3.4.21.107" evidence="11"/>
<keyword evidence="3 9" id="KW-0732">Signal</keyword>
<name>A0A0K2GC01_NITMO</name>
<gene>
    <name evidence="11" type="ORF">NITMOv2_2058</name>
</gene>
<dbReference type="Gene3D" id="2.40.10.120">
    <property type="match status" value="1"/>
</dbReference>
<dbReference type="Proteomes" id="UP000069205">
    <property type="component" value="Chromosome"/>
</dbReference>
<dbReference type="InterPro" id="IPR011782">
    <property type="entry name" value="Pept_S1C_Do"/>
</dbReference>
<dbReference type="GO" id="GO:0006508">
    <property type="term" value="P:proteolysis"/>
    <property type="evidence" value="ECO:0007669"/>
    <property type="project" value="UniProtKB-KW"/>
</dbReference>
<dbReference type="EMBL" id="CP011801">
    <property type="protein sequence ID" value="ALA58475.1"/>
    <property type="molecule type" value="Genomic_DNA"/>
</dbReference>
<dbReference type="InterPro" id="IPR036034">
    <property type="entry name" value="PDZ_sf"/>
</dbReference>
<evidence type="ECO:0000256" key="1">
    <source>
        <dbReference type="ARBA" id="ARBA00010541"/>
    </source>
</evidence>
<feature type="binding site" evidence="8">
    <location>
        <position position="105"/>
    </location>
    <ligand>
        <name>substrate</name>
    </ligand>
</feature>
<evidence type="ECO:0000256" key="8">
    <source>
        <dbReference type="PIRSR" id="PIRSR611782-2"/>
    </source>
</evidence>
<dbReference type="RefSeq" id="WP_083447896.1">
    <property type="nucleotide sequence ID" value="NZ_CP011801.1"/>
</dbReference>
<dbReference type="SMART" id="SM00228">
    <property type="entry name" value="PDZ"/>
    <property type="match status" value="2"/>
</dbReference>
<evidence type="ECO:0000256" key="4">
    <source>
        <dbReference type="ARBA" id="ARBA00022737"/>
    </source>
</evidence>
<evidence type="ECO:0000256" key="3">
    <source>
        <dbReference type="ARBA" id="ARBA00022729"/>
    </source>
</evidence>
<keyword evidence="5 11" id="KW-0378">Hydrolase</keyword>
<dbReference type="PANTHER" id="PTHR43343">
    <property type="entry name" value="PEPTIDASE S12"/>
    <property type="match status" value="1"/>
</dbReference>
<dbReference type="SUPFAM" id="SSF50156">
    <property type="entry name" value="PDZ domain-like"/>
    <property type="match status" value="2"/>
</dbReference>
<proteinExistence type="inferred from homology"/>
<organism evidence="11 12">
    <name type="scientific">Nitrospira moscoviensis</name>
    <dbReference type="NCBI Taxonomy" id="42253"/>
    <lineage>
        <taxon>Bacteria</taxon>
        <taxon>Pseudomonadati</taxon>
        <taxon>Nitrospirota</taxon>
        <taxon>Nitrospiria</taxon>
        <taxon>Nitrospirales</taxon>
        <taxon>Nitrospiraceae</taxon>
        <taxon>Nitrospira</taxon>
    </lineage>
</organism>
<evidence type="ECO:0000313" key="11">
    <source>
        <dbReference type="EMBL" id="ALA58475.1"/>
    </source>
</evidence>
<evidence type="ECO:0000313" key="12">
    <source>
        <dbReference type="Proteomes" id="UP000069205"/>
    </source>
</evidence>
<dbReference type="KEGG" id="nmv:NITMOv2_2058"/>
<evidence type="ECO:0000259" key="10">
    <source>
        <dbReference type="PROSITE" id="PS50106"/>
    </source>
</evidence>
<protein>
    <submittedName>
        <fullName evidence="11">Putative periplasmic serine endoprotease DegP-like</fullName>
        <ecNumber evidence="11">3.4.21.107</ecNumber>
    </submittedName>
</protein>
<feature type="domain" description="PDZ" evidence="10">
    <location>
        <begin position="360"/>
        <end position="452"/>
    </location>
</feature>
<evidence type="ECO:0000256" key="2">
    <source>
        <dbReference type="ARBA" id="ARBA00022670"/>
    </source>
</evidence>
<dbReference type="PRINTS" id="PR00834">
    <property type="entry name" value="PROTEASES2C"/>
</dbReference>
<dbReference type="PANTHER" id="PTHR43343:SF3">
    <property type="entry name" value="PROTEASE DO-LIKE 8, CHLOROPLASTIC"/>
    <property type="match status" value="1"/>
</dbReference>